<keyword evidence="3" id="KW-1185">Reference proteome</keyword>
<protein>
    <submittedName>
        <fullName evidence="2">Uncharacterized protein</fullName>
    </submittedName>
</protein>
<proteinExistence type="predicted"/>
<evidence type="ECO:0000256" key="1">
    <source>
        <dbReference type="SAM" id="MobiDB-lite"/>
    </source>
</evidence>
<reference evidence="2" key="1">
    <citation type="submission" date="2020-11" db="EMBL/GenBank/DDBJ databases">
        <title>Nocardioides sp. nov., isolated from Soil of Cynanchum wilfordii Hemsley rhizosphere.</title>
        <authorList>
            <person name="Lee J.-S."/>
            <person name="Suh M.K."/>
            <person name="Kim J.-S."/>
        </authorList>
    </citation>
    <scope>NUCLEOTIDE SEQUENCE</scope>
    <source>
        <strain evidence="2">KCTC 19275</strain>
    </source>
</reference>
<evidence type="ECO:0000313" key="2">
    <source>
        <dbReference type="EMBL" id="MBF4764061.1"/>
    </source>
</evidence>
<accession>A0A930VGC0</accession>
<sequence>MNRLTSTVLAGLLVGAGLTACGDEASSADGGDVVVGHLSDKVQGDAAFVLLPTGRIDLTVGAPVDEVTADQAGDGKKHSAPDGGAFVPVTWSHDPFGEGGVPIGVIGADPQEADVVLVSGDTRADLGAPYRLAGDQGTTDTGVGTMYVAVDGDGRSATFEVSYDGLTQTVDPATGDRAAGAAAPLYADRTVGVEAPCTQEGFAHGDVVPDVSCVVDAPVRTPYLPGHGWAADGDTWLLLGIDITISGVRVGATSYDVQSVRHRITVNGADAVEVDERSGDSEPLPSAVRGTWVFDGGTGADTLDITLDLVLEKKSGPGPSTRQETVQQEVALGDG</sequence>
<feature type="region of interest" description="Disordered" evidence="1">
    <location>
        <begin position="314"/>
        <end position="335"/>
    </location>
</feature>
<organism evidence="2 3">
    <name type="scientific">Nocardioides islandensis</name>
    <dbReference type="NCBI Taxonomy" id="433663"/>
    <lineage>
        <taxon>Bacteria</taxon>
        <taxon>Bacillati</taxon>
        <taxon>Actinomycetota</taxon>
        <taxon>Actinomycetes</taxon>
        <taxon>Propionibacteriales</taxon>
        <taxon>Nocardioidaceae</taxon>
        <taxon>Nocardioides</taxon>
    </lineage>
</organism>
<dbReference type="Proteomes" id="UP000640489">
    <property type="component" value="Unassembled WGS sequence"/>
</dbReference>
<feature type="compositionally biased region" description="Polar residues" evidence="1">
    <location>
        <begin position="318"/>
        <end position="328"/>
    </location>
</feature>
<evidence type="ECO:0000313" key="3">
    <source>
        <dbReference type="Proteomes" id="UP000640489"/>
    </source>
</evidence>
<gene>
    <name evidence="2" type="ORF">ISU07_13075</name>
</gene>
<dbReference type="EMBL" id="JADKPN010000007">
    <property type="protein sequence ID" value="MBF4764061.1"/>
    <property type="molecule type" value="Genomic_DNA"/>
</dbReference>
<dbReference type="PROSITE" id="PS51257">
    <property type="entry name" value="PROKAR_LIPOPROTEIN"/>
    <property type="match status" value="1"/>
</dbReference>
<comment type="caution">
    <text evidence="2">The sequence shown here is derived from an EMBL/GenBank/DDBJ whole genome shotgun (WGS) entry which is preliminary data.</text>
</comment>
<dbReference type="AlphaFoldDB" id="A0A930VGC0"/>
<name>A0A930VGC0_9ACTN</name>
<dbReference type="RefSeq" id="WP_194707240.1">
    <property type="nucleotide sequence ID" value="NZ_JADKPN010000007.1"/>
</dbReference>